<feature type="domain" description="CBS" evidence="5">
    <location>
        <begin position="81"/>
        <end position="137"/>
    </location>
</feature>
<feature type="domain" description="CBS" evidence="5">
    <location>
        <begin position="7"/>
        <end position="65"/>
    </location>
</feature>
<reference evidence="6 7" key="1">
    <citation type="submission" date="2020-08" db="EMBL/GenBank/DDBJ databases">
        <title>Sequencing the genomes of 1000 actinobacteria strains.</title>
        <authorList>
            <person name="Klenk H.-P."/>
        </authorList>
    </citation>
    <scope>NUCLEOTIDE SEQUENCE [LARGE SCALE GENOMIC DNA]</scope>
    <source>
        <strain evidence="6 7">DSM 43851</strain>
    </source>
</reference>
<evidence type="ECO:0000259" key="4">
    <source>
        <dbReference type="PROSITE" id="PS50914"/>
    </source>
</evidence>
<dbReference type="InterPro" id="IPR000644">
    <property type="entry name" value="CBS_dom"/>
</dbReference>
<dbReference type="PANTHER" id="PTHR43080:SF26">
    <property type="entry name" value="REGULATORY PROTEIN"/>
    <property type="match status" value="1"/>
</dbReference>
<dbReference type="PANTHER" id="PTHR43080">
    <property type="entry name" value="CBS DOMAIN-CONTAINING PROTEIN CBSX3, MITOCHONDRIAL"/>
    <property type="match status" value="1"/>
</dbReference>
<evidence type="ECO:0000256" key="1">
    <source>
        <dbReference type="ARBA" id="ARBA00023122"/>
    </source>
</evidence>
<sequence length="201" mass="21180">MRAQDVMSSPAVTLHPDRSVWDAAKVLSANGFTAAPVVDGNGRLLGMVTAADLLGDRARRGSQPSADLPASTPAATVGQAMTRPDTGVTPDTDVRDVARMMLAEHVHSIPVVDAMGVIGVLTRRDLLKPVARDDMSIAAAVRSHLAAYRGRDHWTVSVHDGAVAIVDDLDNATDRHVARVIAEAVTGVSSVEVSVRPEPTR</sequence>
<dbReference type="Proteomes" id="UP000585638">
    <property type="component" value="Unassembled WGS sequence"/>
</dbReference>
<dbReference type="InterPro" id="IPR046342">
    <property type="entry name" value="CBS_dom_sf"/>
</dbReference>
<evidence type="ECO:0000313" key="7">
    <source>
        <dbReference type="Proteomes" id="UP000585638"/>
    </source>
</evidence>
<feature type="region of interest" description="Disordered" evidence="3">
    <location>
        <begin position="59"/>
        <end position="90"/>
    </location>
</feature>
<comment type="caution">
    <text evidence="6">The sequence shown here is derived from an EMBL/GenBank/DDBJ whole genome shotgun (WGS) entry which is preliminary data.</text>
</comment>
<dbReference type="PROSITE" id="PS51371">
    <property type="entry name" value="CBS"/>
    <property type="match status" value="2"/>
</dbReference>
<dbReference type="Gene3D" id="3.10.580.10">
    <property type="entry name" value="CBS-domain"/>
    <property type="match status" value="1"/>
</dbReference>
<evidence type="ECO:0000256" key="2">
    <source>
        <dbReference type="PROSITE-ProRule" id="PRU00703"/>
    </source>
</evidence>
<dbReference type="SMART" id="SM00116">
    <property type="entry name" value="CBS"/>
    <property type="match status" value="2"/>
</dbReference>
<dbReference type="Pfam" id="PF00571">
    <property type="entry name" value="CBS"/>
    <property type="match status" value="2"/>
</dbReference>
<keyword evidence="1 2" id="KW-0129">CBS domain</keyword>
<proteinExistence type="predicted"/>
<name>A0A7W9NL22_9PSEU</name>
<evidence type="ECO:0000259" key="5">
    <source>
        <dbReference type="PROSITE" id="PS51371"/>
    </source>
</evidence>
<dbReference type="InterPro" id="IPR051257">
    <property type="entry name" value="Diverse_CBS-Domain"/>
</dbReference>
<organism evidence="6 7">
    <name type="scientific">Kutzneria kofuensis</name>
    <dbReference type="NCBI Taxonomy" id="103725"/>
    <lineage>
        <taxon>Bacteria</taxon>
        <taxon>Bacillati</taxon>
        <taxon>Actinomycetota</taxon>
        <taxon>Actinomycetes</taxon>
        <taxon>Pseudonocardiales</taxon>
        <taxon>Pseudonocardiaceae</taxon>
        <taxon>Kutzneria</taxon>
    </lineage>
</organism>
<evidence type="ECO:0000256" key="3">
    <source>
        <dbReference type="SAM" id="MobiDB-lite"/>
    </source>
</evidence>
<dbReference type="SUPFAM" id="SSF54631">
    <property type="entry name" value="CBS-domain pair"/>
    <property type="match status" value="1"/>
</dbReference>
<keyword evidence="7" id="KW-1185">Reference proteome</keyword>
<protein>
    <submittedName>
        <fullName evidence="6">CBS domain-containing protein</fullName>
    </submittedName>
</protein>
<dbReference type="RefSeq" id="WP_184868226.1">
    <property type="nucleotide sequence ID" value="NZ_BAAAWY010000016.1"/>
</dbReference>
<gene>
    <name evidence="6" type="ORF">BJ998_007796</name>
</gene>
<dbReference type="InterPro" id="IPR007055">
    <property type="entry name" value="BON_dom"/>
</dbReference>
<evidence type="ECO:0000313" key="6">
    <source>
        <dbReference type="EMBL" id="MBB5896600.1"/>
    </source>
</evidence>
<dbReference type="PROSITE" id="PS50914">
    <property type="entry name" value="BON"/>
    <property type="match status" value="1"/>
</dbReference>
<accession>A0A7W9NL22</accession>
<dbReference type="AlphaFoldDB" id="A0A7W9NL22"/>
<dbReference type="EMBL" id="JACHIR010000001">
    <property type="protein sequence ID" value="MBB5896600.1"/>
    <property type="molecule type" value="Genomic_DNA"/>
</dbReference>
<feature type="domain" description="BON" evidence="4">
    <location>
        <begin position="133"/>
        <end position="199"/>
    </location>
</feature>